<comment type="subcellular location">
    <subcellularLocation>
        <location evidence="1">Mitochondrion outer membrane</location>
        <topology evidence="1">Multi-pass membrane protein</topology>
    </subcellularLocation>
</comment>
<organism evidence="14 15">
    <name type="scientific">Geotrichum candidum</name>
    <name type="common">Oospora lactis</name>
    <name type="synonym">Dipodascus geotrichum</name>
    <dbReference type="NCBI Taxonomy" id="1173061"/>
    <lineage>
        <taxon>Eukaryota</taxon>
        <taxon>Fungi</taxon>
        <taxon>Dikarya</taxon>
        <taxon>Ascomycota</taxon>
        <taxon>Saccharomycotina</taxon>
        <taxon>Dipodascomycetes</taxon>
        <taxon>Dipodascales</taxon>
        <taxon>Dipodascaceae</taxon>
        <taxon>Geotrichum</taxon>
    </lineage>
</organism>
<dbReference type="Proteomes" id="UP000242525">
    <property type="component" value="Unassembled WGS sequence"/>
</dbReference>
<accession>A0A0J9X380</accession>
<keyword evidence="3" id="KW-0436">Ligase</keyword>
<dbReference type="GO" id="GO:0005741">
    <property type="term" value="C:mitochondrial outer membrane"/>
    <property type="evidence" value="ECO:0007669"/>
    <property type="project" value="UniProtKB-SubCell"/>
</dbReference>
<dbReference type="PANTHER" id="PTHR43267:SF2">
    <property type="entry name" value="TRNA THREONYLCARBAMOYLADENOSINE DEHYDRATASE 1-RELATED"/>
    <property type="match status" value="1"/>
</dbReference>
<gene>
    <name evidence="14" type="ORF">BN980_GECA01s09723g</name>
</gene>
<keyword evidence="15" id="KW-1185">Reference proteome</keyword>
<dbReference type="EMBL" id="CCBN010000001">
    <property type="protein sequence ID" value="CDO51642.1"/>
    <property type="molecule type" value="Genomic_DNA"/>
</dbReference>
<dbReference type="GO" id="GO:0061504">
    <property type="term" value="P:cyclic threonylcarbamoyladenosine biosynthetic process"/>
    <property type="evidence" value="ECO:0007669"/>
    <property type="project" value="TreeGrafter"/>
</dbReference>
<name>A0A0J9X380_GEOCN</name>
<feature type="region of interest" description="Disordered" evidence="12">
    <location>
        <begin position="40"/>
        <end position="61"/>
    </location>
</feature>
<evidence type="ECO:0000256" key="8">
    <source>
        <dbReference type="ARBA" id="ARBA00022989"/>
    </source>
</evidence>
<dbReference type="Gene3D" id="3.40.50.720">
    <property type="entry name" value="NAD(P)-binding Rossmann-like Domain"/>
    <property type="match status" value="1"/>
</dbReference>
<evidence type="ECO:0000256" key="12">
    <source>
        <dbReference type="SAM" id="MobiDB-lite"/>
    </source>
</evidence>
<reference evidence="14" key="1">
    <citation type="submission" date="2014-03" db="EMBL/GenBank/DDBJ databases">
        <authorList>
            <person name="Casaregola S."/>
        </authorList>
    </citation>
    <scope>NUCLEOTIDE SEQUENCE [LARGE SCALE GENOMIC DNA]</scope>
    <source>
        <strain evidence="14">CLIB 918</strain>
    </source>
</reference>
<evidence type="ECO:0000256" key="2">
    <source>
        <dbReference type="ARBA" id="ARBA00009919"/>
    </source>
</evidence>
<dbReference type="STRING" id="1173061.A0A0J9X380"/>
<evidence type="ECO:0000256" key="4">
    <source>
        <dbReference type="ARBA" id="ARBA00022692"/>
    </source>
</evidence>
<evidence type="ECO:0000256" key="6">
    <source>
        <dbReference type="ARBA" id="ARBA00022787"/>
    </source>
</evidence>
<dbReference type="Pfam" id="PF00899">
    <property type="entry name" value="ThiF"/>
    <property type="match status" value="1"/>
</dbReference>
<dbReference type="PANTHER" id="PTHR43267">
    <property type="entry name" value="TRNA THREONYLCARBAMOYLADENOSINE DEHYDRATASE"/>
    <property type="match status" value="1"/>
</dbReference>
<dbReference type="GO" id="GO:0005524">
    <property type="term" value="F:ATP binding"/>
    <property type="evidence" value="ECO:0007669"/>
    <property type="project" value="UniProtKB-KW"/>
</dbReference>
<sequence length="498" mass="54251">MDQKISTNTLLVTTAVAASLLSIGATLGVQTLLQREKRKQLEKEVEEQTGGSGSATSSPPAEVELNELGIPIVKAETAKKPLFDTASSAGGKGYDEELIAEQLSRNRAFLGDEGLAKVRSTFVVIVGAGGVGSWATTMLVRSGVRKVKIIDFDQVTLSSLNRHATATLEDVGTPKVVAMKKFLEKVAPWCEIEPVVALWDQRKPGYDSLLLDSDGSKPDWVIDAIDNIDTKVDLLAYCHNDLKVKVISAMGAGCKSDPTRVIISDISLSLEDPLARVTRRKLKQRGIPTGIPVVFSTEKPSPEKANLMPISDEAVKESVEDIDQLAVLEDFRVRILPVLGPLPAIFGLTIATHILTITGGYPGVTDPTQGGYSLAGKRRTKVYDYALQSLAGQFARLHWQKQTVPVDLNDVGYLIEEVFRGKSAISGDSTRLCLTLWNKPEGEVATIDNLVVLTKAEQKFHEERVLIGGEAPEAVYPAKTIEVVNKRLAEQRYYSQYR</sequence>
<evidence type="ECO:0000256" key="11">
    <source>
        <dbReference type="ARBA" id="ARBA00060084"/>
    </source>
</evidence>
<proteinExistence type="inferred from homology"/>
<dbReference type="FunFam" id="3.40.50.720:FF:000125">
    <property type="entry name" value="tRNA threonylcarbamoyladenosine dehydratase 2-like"/>
    <property type="match status" value="1"/>
</dbReference>
<dbReference type="InterPro" id="IPR000594">
    <property type="entry name" value="ThiF_NAD_FAD-bd"/>
</dbReference>
<dbReference type="SUPFAM" id="SSF69572">
    <property type="entry name" value="Activating enzymes of the ubiquitin-like proteins"/>
    <property type="match status" value="1"/>
</dbReference>
<evidence type="ECO:0000256" key="1">
    <source>
        <dbReference type="ARBA" id="ARBA00004374"/>
    </source>
</evidence>
<evidence type="ECO:0000256" key="7">
    <source>
        <dbReference type="ARBA" id="ARBA00022840"/>
    </source>
</evidence>
<dbReference type="InterPro" id="IPR035985">
    <property type="entry name" value="Ubiquitin-activating_enz"/>
</dbReference>
<keyword evidence="6" id="KW-1000">Mitochondrion outer membrane</keyword>
<keyword evidence="8" id="KW-1133">Transmembrane helix</keyword>
<dbReference type="CDD" id="cd00755">
    <property type="entry name" value="YgdL_like"/>
    <property type="match status" value="1"/>
</dbReference>
<comment type="caution">
    <text evidence="14">The sequence shown here is derived from an EMBL/GenBank/DDBJ whole genome shotgun (WGS) entry which is preliminary data.</text>
</comment>
<keyword evidence="10" id="KW-0472">Membrane</keyword>
<dbReference type="AlphaFoldDB" id="A0A0J9X380"/>
<evidence type="ECO:0000256" key="5">
    <source>
        <dbReference type="ARBA" id="ARBA00022741"/>
    </source>
</evidence>
<comment type="similarity">
    <text evidence="2">Belongs to the HesA/MoeB/ThiF family.</text>
</comment>
<evidence type="ECO:0000256" key="9">
    <source>
        <dbReference type="ARBA" id="ARBA00023128"/>
    </source>
</evidence>
<evidence type="ECO:0000256" key="10">
    <source>
        <dbReference type="ARBA" id="ARBA00023136"/>
    </source>
</evidence>
<comment type="function">
    <text evidence="11">Catalyzes the ATP-dependent dehydration of threonylcarbamoyladenosine at position 37 (t(6)A37) to form cyclic t(6)A37 (ct(6)A37) in tRNAs that read codons beginning with adenine.</text>
</comment>
<protein>
    <submittedName>
        <fullName evidence="14">Similar to Saccharomyces cerevisiae YKL027W TCD2 tRNA threonylcarbamoyladenosine dehydratase</fullName>
    </submittedName>
</protein>
<keyword evidence="9" id="KW-0496">Mitochondrion</keyword>
<evidence type="ECO:0000313" key="14">
    <source>
        <dbReference type="EMBL" id="CDO51642.1"/>
    </source>
</evidence>
<evidence type="ECO:0000313" key="15">
    <source>
        <dbReference type="Proteomes" id="UP000242525"/>
    </source>
</evidence>
<keyword evidence="5" id="KW-0547">Nucleotide-binding</keyword>
<keyword evidence="7" id="KW-0067">ATP-binding</keyword>
<dbReference type="OrthoDB" id="10265862at2759"/>
<dbReference type="InterPro" id="IPR045886">
    <property type="entry name" value="ThiF/MoeB/HesA"/>
</dbReference>
<evidence type="ECO:0000256" key="3">
    <source>
        <dbReference type="ARBA" id="ARBA00022598"/>
    </source>
</evidence>
<evidence type="ECO:0000259" key="13">
    <source>
        <dbReference type="Pfam" id="PF00899"/>
    </source>
</evidence>
<dbReference type="GO" id="GO:0008641">
    <property type="term" value="F:ubiquitin-like modifier activating enzyme activity"/>
    <property type="evidence" value="ECO:0007669"/>
    <property type="project" value="InterPro"/>
</dbReference>
<feature type="domain" description="THIF-type NAD/FAD binding fold" evidence="13">
    <location>
        <begin position="104"/>
        <end position="364"/>
    </location>
</feature>
<keyword evidence="4" id="KW-0812">Transmembrane</keyword>
<dbReference type="GO" id="GO:0061503">
    <property type="term" value="F:tRNA threonylcarbamoyladenosine dehydratase"/>
    <property type="evidence" value="ECO:0007669"/>
    <property type="project" value="TreeGrafter"/>
</dbReference>